<reference evidence="3 4" key="1">
    <citation type="submission" date="2015-12" db="EMBL/GenBank/DDBJ databases">
        <title>The genome of Folsomia candida.</title>
        <authorList>
            <person name="Faddeeva A."/>
            <person name="Derks M.F."/>
            <person name="Anvar Y."/>
            <person name="Smit S."/>
            <person name="Van Straalen N."/>
            <person name="Roelofs D."/>
        </authorList>
    </citation>
    <scope>NUCLEOTIDE SEQUENCE [LARGE SCALE GENOMIC DNA]</scope>
    <source>
        <strain evidence="3 4">VU population</strain>
        <tissue evidence="3">Whole body</tissue>
    </source>
</reference>
<comment type="caution">
    <text evidence="3">The sequence shown here is derived from an EMBL/GenBank/DDBJ whole genome shotgun (WGS) entry which is preliminary data.</text>
</comment>
<evidence type="ECO:0000313" key="3">
    <source>
        <dbReference type="EMBL" id="OXA38745.1"/>
    </source>
</evidence>
<feature type="compositionally biased region" description="Pro residues" evidence="1">
    <location>
        <begin position="142"/>
        <end position="155"/>
    </location>
</feature>
<evidence type="ECO:0000313" key="4">
    <source>
        <dbReference type="Proteomes" id="UP000198287"/>
    </source>
</evidence>
<organism evidence="3 4">
    <name type="scientific">Folsomia candida</name>
    <name type="common">Springtail</name>
    <dbReference type="NCBI Taxonomy" id="158441"/>
    <lineage>
        <taxon>Eukaryota</taxon>
        <taxon>Metazoa</taxon>
        <taxon>Ecdysozoa</taxon>
        <taxon>Arthropoda</taxon>
        <taxon>Hexapoda</taxon>
        <taxon>Collembola</taxon>
        <taxon>Entomobryomorpha</taxon>
        <taxon>Isotomoidea</taxon>
        <taxon>Isotomidae</taxon>
        <taxon>Proisotominae</taxon>
        <taxon>Folsomia</taxon>
    </lineage>
</organism>
<accession>A0A226CZK5</accession>
<feature type="chain" id="PRO_5012330229" evidence="2">
    <location>
        <begin position="18"/>
        <end position="191"/>
    </location>
</feature>
<proteinExistence type="predicted"/>
<dbReference type="EMBL" id="LNIX01000043">
    <property type="protein sequence ID" value="OXA38745.1"/>
    <property type="molecule type" value="Genomic_DNA"/>
</dbReference>
<protein>
    <submittedName>
        <fullName evidence="3">Uncharacterized protein</fullName>
    </submittedName>
</protein>
<evidence type="ECO:0000256" key="1">
    <source>
        <dbReference type="SAM" id="MobiDB-lite"/>
    </source>
</evidence>
<sequence>MATSVLILVAMATQACGNVDYSKIRLKLLPQKYLDPYSKLRPGKPDSYTSCMCPSSLNTTGSFYMFCGPELNPKEGGQQPPNFLRISVHKLCQKIENGPSLPQQYVDALLPSFLQSRDGGHVETYEAQVGRLRLPGETFTKPDPPPPRLFAPSPPSVHDLKTQPHQPFQHYLHTIRHDDNPDKKSDNTIEN</sequence>
<keyword evidence="2" id="KW-0732">Signal</keyword>
<keyword evidence="4" id="KW-1185">Reference proteome</keyword>
<feature type="region of interest" description="Disordered" evidence="1">
    <location>
        <begin position="133"/>
        <end position="191"/>
    </location>
</feature>
<feature type="signal peptide" evidence="2">
    <location>
        <begin position="1"/>
        <end position="17"/>
    </location>
</feature>
<dbReference type="Proteomes" id="UP000198287">
    <property type="component" value="Unassembled WGS sequence"/>
</dbReference>
<feature type="compositionally biased region" description="Basic and acidic residues" evidence="1">
    <location>
        <begin position="175"/>
        <end position="191"/>
    </location>
</feature>
<gene>
    <name evidence="3" type="ORF">Fcan01_26483</name>
</gene>
<evidence type="ECO:0000256" key="2">
    <source>
        <dbReference type="SAM" id="SignalP"/>
    </source>
</evidence>
<dbReference type="AlphaFoldDB" id="A0A226CZK5"/>
<name>A0A226CZK5_FOLCA</name>